<organism evidence="2 3">
    <name type="scientific">Bodo saltans</name>
    <name type="common">Flagellated protozoan</name>
    <dbReference type="NCBI Taxonomy" id="75058"/>
    <lineage>
        <taxon>Eukaryota</taxon>
        <taxon>Discoba</taxon>
        <taxon>Euglenozoa</taxon>
        <taxon>Kinetoplastea</taxon>
        <taxon>Metakinetoplastina</taxon>
        <taxon>Eubodonida</taxon>
        <taxon>Bodonidae</taxon>
        <taxon>Bodo</taxon>
    </lineage>
</organism>
<gene>
    <name evidence="2" type="ORF">BSAL_63860</name>
</gene>
<feature type="compositionally biased region" description="Polar residues" evidence="1">
    <location>
        <begin position="86"/>
        <end position="118"/>
    </location>
</feature>
<evidence type="ECO:0000313" key="3">
    <source>
        <dbReference type="Proteomes" id="UP000051952"/>
    </source>
</evidence>
<feature type="compositionally biased region" description="Polar residues" evidence="1">
    <location>
        <begin position="61"/>
        <end position="77"/>
    </location>
</feature>
<evidence type="ECO:0000256" key="1">
    <source>
        <dbReference type="SAM" id="MobiDB-lite"/>
    </source>
</evidence>
<reference evidence="3" key="1">
    <citation type="submission" date="2015-09" db="EMBL/GenBank/DDBJ databases">
        <authorList>
            <consortium name="Pathogen Informatics"/>
        </authorList>
    </citation>
    <scope>NUCLEOTIDE SEQUENCE [LARGE SCALE GENOMIC DNA]</scope>
    <source>
        <strain evidence="3">Lake Konstanz</strain>
    </source>
</reference>
<feature type="non-terminal residue" evidence="2">
    <location>
        <position position="1"/>
    </location>
</feature>
<name>A0A0S4IVH9_BODSA</name>
<protein>
    <submittedName>
        <fullName evidence="2">Uncharacterized protein</fullName>
    </submittedName>
</protein>
<proteinExistence type="predicted"/>
<dbReference type="Proteomes" id="UP000051952">
    <property type="component" value="Unassembled WGS sequence"/>
</dbReference>
<accession>A0A0S4IVH9</accession>
<feature type="region of interest" description="Disordered" evidence="1">
    <location>
        <begin position="59"/>
        <end position="119"/>
    </location>
</feature>
<dbReference type="EMBL" id="CYKH01000364">
    <property type="protein sequence ID" value="CUF59613.1"/>
    <property type="molecule type" value="Genomic_DNA"/>
</dbReference>
<sequence>GLHYTEPGADAAAAPRGLSFWDLQTILYHDFIHQIVPQQLNWIGKSGDRDRCAVPPMMATARSQQEPIVLSSRTATSRGGGDRTQRTSSATRGESARQSSTTTPLSAGRQGQSHSQAAAYQALQEEKWFVAAQQRFHKIAQDE</sequence>
<keyword evidence="3" id="KW-1185">Reference proteome</keyword>
<dbReference type="VEuPathDB" id="TriTrypDB:BSAL_63860"/>
<dbReference type="AlphaFoldDB" id="A0A0S4IVH9"/>
<evidence type="ECO:0000313" key="2">
    <source>
        <dbReference type="EMBL" id="CUF59613.1"/>
    </source>
</evidence>